<feature type="region of interest" description="Disordered" evidence="1">
    <location>
        <begin position="19"/>
        <end position="70"/>
    </location>
</feature>
<evidence type="ECO:0008006" key="5">
    <source>
        <dbReference type="Google" id="ProtNLM"/>
    </source>
</evidence>
<proteinExistence type="predicted"/>
<evidence type="ECO:0000313" key="4">
    <source>
        <dbReference type="Proteomes" id="UP001482620"/>
    </source>
</evidence>
<dbReference type="EMBL" id="JAHRIQ010091011">
    <property type="protein sequence ID" value="MEQ2250309.1"/>
    <property type="molecule type" value="Genomic_DNA"/>
</dbReference>
<organism evidence="3 4">
    <name type="scientific">Ilyodon furcidens</name>
    <name type="common">goldbreast splitfin</name>
    <dbReference type="NCBI Taxonomy" id="33524"/>
    <lineage>
        <taxon>Eukaryota</taxon>
        <taxon>Metazoa</taxon>
        <taxon>Chordata</taxon>
        <taxon>Craniata</taxon>
        <taxon>Vertebrata</taxon>
        <taxon>Euteleostomi</taxon>
        <taxon>Actinopterygii</taxon>
        <taxon>Neopterygii</taxon>
        <taxon>Teleostei</taxon>
        <taxon>Neoteleostei</taxon>
        <taxon>Acanthomorphata</taxon>
        <taxon>Ovalentaria</taxon>
        <taxon>Atherinomorphae</taxon>
        <taxon>Cyprinodontiformes</taxon>
        <taxon>Goodeidae</taxon>
        <taxon>Ilyodon</taxon>
    </lineage>
</organism>
<evidence type="ECO:0000256" key="2">
    <source>
        <dbReference type="SAM" id="SignalP"/>
    </source>
</evidence>
<feature type="signal peptide" evidence="2">
    <location>
        <begin position="1"/>
        <end position="16"/>
    </location>
</feature>
<gene>
    <name evidence="3" type="ORF">ILYODFUR_038661</name>
</gene>
<evidence type="ECO:0000256" key="1">
    <source>
        <dbReference type="SAM" id="MobiDB-lite"/>
    </source>
</evidence>
<accession>A0ABV0UYQ9</accession>
<name>A0ABV0UYQ9_9TELE</name>
<keyword evidence="4" id="KW-1185">Reference proteome</keyword>
<keyword evidence="2" id="KW-0732">Signal</keyword>
<feature type="chain" id="PRO_5047536402" description="Secreted protein" evidence="2">
    <location>
        <begin position="17"/>
        <end position="120"/>
    </location>
</feature>
<reference evidence="3 4" key="1">
    <citation type="submission" date="2021-06" db="EMBL/GenBank/DDBJ databases">
        <authorList>
            <person name="Palmer J.M."/>
        </authorList>
    </citation>
    <scope>NUCLEOTIDE SEQUENCE [LARGE SCALE GENOMIC DNA]</scope>
    <source>
        <strain evidence="4">if_2019</strain>
        <tissue evidence="3">Muscle</tissue>
    </source>
</reference>
<comment type="caution">
    <text evidence="3">The sequence shown here is derived from an EMBL/GenBank/DDBJ whole genome shotgun (WGS) entry which is preliminary data.</text>
</comment>
<sequence>MCCTLLIVPSLGATLSQLSDSGQTLSEDSGVDIADAGGLSKDGSPRPSKNKQGHLEQQGAHVPPTGATRQVRPTYKACSRSYRSFCCHVPRFNALSIYSAERLGIKSQKLILAFRFLGTC</sequence>
<evidence type="ECO:0000313" key="3">
    <source>
        <dbReference type="EMBL" id="MEQ2250309.1"/>
    </source>
</evidence>
<dbReference type="Proteomes" id="UP001482620">
    <property type="component" value="Unassembled WGS sequence"/>
</dbReference>
<protein>
    <recommendedName>
        <fullName evidence="5">Secreted protein</fullName>
    </recommendedName>
</protein>